<dbReference type="Pfam" id="PF10335">
    <property type="entry name" value="DUF294_C"/>
    <property type="match status" value="1"/>
</dbReference>
<evidence type="ECO:0000259" key="3">
    <source>
        <dbReference type="PROSITE" id="PS51371"/>
    </source>
</evidence>
<dbReference type="Gene3D" id="2.60.120.10">
    <property type="entry name" value="Jelly Rolls"/>
    <property type="match status" value="1"/>
</dbReference>
<sequence>MSLADIKLYLKSTTPYQFLTENQLDKIINNTDIVYLKENKQVEDTENNIYIVLKGLIVEIDKEGKEVEYYPKDATFDIKSIKNGNSENIFVAKEEAILYKIPKTIIKQIFEENKEFQNYFLKSLSERLSSLSQTDTYLFSKIKNIPFSKPVILDKNLPIIEAVKEMDKQKATSIIVDFGENYGIITDSDLRKKVIIAQKDINLPIEEIANKNLISVNIDDFLFDAIMKMIKHNIKRVVIEDKGKIVGILNETDLLTLYSNQPQFLALKIEKASSLEEVKNISEGMINVVNLLLKEGIRIRHIMKFVTEINIKIYKKVFNLLADEEIKNNVALIIMGSEGRKEQILKTDQDNGLILKDGFNKDLEEFANKFTQSLIYLGYPPCDGNVMVSNKEFRKKLSEYKEDILKWIDKHEKYLNLSIMIDILPIDGEEYLAEELREYIFDVLNENRLILSHFALPVLQFKTPLSIFGTFIKEEKDKIDIKKGGIFPIVHGVRTLAVEYRIKETNTFERIKQLSEKNLFNREFARELIEAYEFMQTLRLKAKIKKIKANEKPDNYINLKDLSNIEADMLKDCFKIVNKFKDFITNHYKLNYIS</sequence>
<evidence type="ECO:0000313" key="5">
    <source>
        <dbReference type="Proteomes" id="UP001157947"/>
    </source>
</evidence>
<name>A0AA45WPL3_9AQUI</name>
<protein>
    <submittedName>
        <fullName evidence="4">CBS domain-containing protein</fullName>
    </submittedName>
</protein>
<accession>A0AA45WPL3</accession>
<dbReference type="AlphaFoldDB" id="A0AA45WPL3"/>
<dbReference type="InterPro" id="IPR018821">
    <property type="entry name" value="DUF294_put_nucleoTrafse_sb-bd"/>
</dbReference>
<dbReference type="GO" id="GO:0008773">
    <property type="term" value="F:[protein-PII] uridylyltransferase activity"/>
    <property type="evidence" value="ECO:0007669"/>
    <property type="project" value="InterPro"/>
</dbReference>
<feature type="domain" description="CBS" evidence="3">
    <location>
        <begin position="209"/>
        <end position="267"/>
    </location>
</feature>
<dbReference type="EMBL" id="FXTX01000021">
    <property type="protein sequence ID" value="SMP20685.1"/>
    <property type="molecule type" value="Genomic_DNA"/>
</dbReference>
<keyword evidence="1 2" id="KW-0129">CBS domain</keyword>
<dbReference type="InterPro" id="IPR005105">
    <property type="entry name" value="GlnD_Uridyltrans_N"/>
</dbReference>
<gene>
    <name evidence="4" type="ORF">SAMN06264868_1215</name>
</gene>
<evidence type="ECO:0000256" key="1">
    <source>
        <dbReference type="ARBA" id="ARBA00023122"/>
    </source>
</evidence>
<dbReference type="InterPro" id="IPR000644">
    <property type="entry name" value="CBS_dom"/>
</dbReference>
<dbReference type="PROSITE" id="PS51371">
    <property type="entry name" value="CBS"/>
    <property type="match status" value="1"/>
</dbReference>
<dbReference type="SMART" id="SM00116">
    <property type="entry name" value="CBS"/>
    <property type="match status" value="2"/>
</dbReference>
<comment type="caution">
    <text evidence="4">The sequence shown here is derived from an EMBL/GenBank/DDBJ whole genome shotgun (WGS) entry which is preliminary data.</text>
</comment>
<dbReference type="InterPro" id="IPR046342">
    <property type="entry name" value="CBS_dom_sf"/>
</dbReference>
<dbReference type="PANTHER" id="PTHR43080:SF2">
    <property type="entry name" value="CBS DOMAIN-CONTAINING PROTEIN"/>
    <property type="match status" value="1"/>
</dbReference>
<dbReference type="Pfam" id="PF03445">
    <property type="entry name" value="DUF294"/>
    <property type="match status" value="1"/>
</dbReference>
<dbReference type="SUPFAM" id="SSF54631">
    <property type="entry name" value="CBS-domain pair"/>
    <property type="match status" value="1"/>
</dbReference>
<dbReference type="InterPro" id="IPR014710">
    <property type="entry name" value="RmlC-like_jellyroll"/>
</dbReference>
<dbReference type="SUPFAM" id="SSF51206">
    <property type="entry name" value="cAMP-binding domain-like"/>
    <property type="match status" value="1"/>
</dbReference>
<dbReference type="InterPro" id="IPR051257">
    <property type="entry name" value="Diverse_CBS-Domain"/>
</dbReference>
<dbReference type="Proteomes" id="UP001157947">
    <property type="component" value="Unassembled WGS sequence"/>
</dbReference>
<keyword evidence="5" id="KW-1185">Reference proteome</keyword>
<reference evidence="4" key="1">
    <citation type="submission" date="2017-05" db="EMBL/GenBank/DDBJ databases">
        <authorList>
            <person name="Varghese N."/>
            <person name="Submissions S."/>
        </authorList>
    </citation>
    <scope>NUCLEOTIDE SEQUENCE</scope>
    <source>
        <strain evidence="4">DSM 18763</strain>
    </source>
</reference>
<dbReference type="PANTHER" id="PTHR43080">
    <property type="entry name" value="CBS DOMAIN-CONTAINING PROTEIN CBSX3, MITOCHONDRIAL"/>
    <property type="match status" value="1"/>
</dbReference>
<proteinExistence type="predicted"/>
<dbReference type="CDD" id="cd05401">
    <property type="entry name" value="NT_GlnE_GlnD_like"/>
    <property type="match status" value="1"/>
</dbReference>
<dbReference type="Gene3D" id="3.10.580.10">
    <property type="entry name" value="CBS-domain"/>
    <property type="match status" value="1"/>
</dbReference>
<dbReference type="InterPro" id="IPR018490">
    <property type="entry name" value="cNMP-bd_dom_sf"/>
</dbReference>
<organism evidence="4 5">
    <name type="scientific">Venenivibrio stagnispumantis</name>
    <dbReference type="NCBI Taxonomy" id="407998"/>
    <lineage>
        <taxon>Bacteria</taxon>
        <taxon>Pseudomonadati</taxon>
        <taxon>Aquificota</taxon>
        <taxon>Aquificia</taxon>
        <taxon>Aquificales</taxon>
        <taxon>Hydrogenothermaceae</taxon>
        <taxon>Venenivibrio</taxon>
    </lineage>
</organism>
<dbReference type="RefSeq" id="WP_265134385.1">
    <property type="nucleotide sequence ID" value="NZ_FXTX01000021.1"/>
</dbReference>
<evidence type="ECO:0000313" key="4">
    <source>
        <dbReference type="EMBL" id="SMP20685.1"/>
    </source>
</evidence>
<dbReference type="Pfam" id="PF00571">
    <property type="entry name" value="CBS"/>
    <property type="match status" value="2"/>
</dbReference>
<evidence type="ECO:0000256" key="2">
    <source>
        <dbReference type="PROSITE-ProRule" id="PRU00703"/>
    </source>
</evidence>